<dbReference type="AlphaFoldDB" id="A0A1T2XKN7"/>
<proteinExistence type="predicted"/>
<reference evidence="2 3" key="1">
    <citation type="submission" date="2017-01" db="EMBL/GenBank/DDBJ databases">
        <title>Genome analysis of Paenibacillus selenitrireducens ES3-24.</title>
        <authorList>
            <person name="Xu D."/>
            <person name="Yao R."/>
            <person name="Zheng S."/>
        </authorList>
    </citation>
    <scope>NUCLEOTIDE SEQUENCE [LARGE SCALE GENOMIC DNA]</scope>
    <source>
        <strain evidence="2 3">ES3-24</strain>
    </source>
</reference>
<dbReference type="EMBL" id="MSZX01000002">
    <property type="protein sequence ID" value="OPA80437.1"/>
    <property type="molecule type" value="Genomic_DNA"/>
</dbReference>
<keyword evidence="1" id="KW-0472">Membrane</keyword>
<accession>A0A1T2XKN7</accession>
<dbReference type="OrthoDB" id="2662581at2"/>
<evidence type="ECO:0000313" key="2">
    <source>
        <dbReference type="EMBL" id="OPA80437.1"/>
    </source>
</evidence>
<gene>
    <name evidence="2" type="ORF">BVG16_06820</name>
</gene>
<evidence type="ECO:0000256" key="1">
    <source>
        <dbReference type="SAM" id="Phobius"/>
    </source>
</evidence>
<keyword evidence="3" id="KW-1185">Reference proteome</keyword>
<dbReference type="RefSeq" id="WP_078497785.1">
    <property type="nucleotide sequence ID" value="NZ_MSZX01000002.1"/>
</dbReference>
<dbReference type="Proteomes" id="UP000190188">
    <property type="component" value="Unassembled WGS sequence"/>
</dbReference>
<protein>
    <submittedName>
        <fullName evidence="2">Uncharacterized protein</fullName>
    </submittedName>
</protein>
<feature type="transmembrane region" description="Helical" evidence="1">
    <location>
        <begin position="31"/>
        <end position="49"/>
    </location>
</feature>
<sequence>MGKKTKIIFSTVVLVMIWTIMFISFGFSYQAYLYGGLISLVTVLGILSVESSIDNSIYLNKLQNKNKW</sequence>
<dbReference type="STRING" id="1324314.BVG16_06820"/>
<name>A0A1T2XKN7_9BACL</name>
<evidence type="ECO:0000313" key="3">
    <source>
        <dbReference type="Proteomes" id="UP000190188"/>
    </source>
</evidence>
<keyword evidence="1" id="KW-0812">Transmembrane</keyword>
<comment type="caution">
    <text evidence="2">The sequence shown here is derived from an EMBL/GenBank/DDBJ whole genome shotgun (WGS) entry which is preliminary data.</text>
</comment>
<organism evidence="2 3">
    <name type="scientific">Paenibacillus selenitireducens</name>
    <dbReference type="NCBI Taxonomy" id="1324314"/>
    <lineage>
        <taxon>Bacteria</taxon>
        <taxon>Bacillati</taxon>
        <taxon>Bacillota</taxon>
        <taxon>Bacilli</taxon>
        <taxon>Bacillales</taxon>
        <taxon>Paenibacillaceae</taxon>
        <taxon>Paenibacillus</taxon>
    </lineage>
</organism>
<feature type="transmembrane region" description="Helical" evidence="1">
    <location>
        <begin position="7"/>
        <end position="25"/>
    </location>
</feature>
<keyword evidence="1" id="KW-1133">Transmembrane helix</keyword>